<dbReference type="Gene3D" id="2.40.100.20">
    <property type="match status" value="1"/>
</dbReference>
<dbReference type="RefSeq" id="WP_200342861.1">
    <property type="nucleotide sequence ID" value="NZ_NRRL01000098.1"/>
</dbReference>
<dbReference type="Pfam" id="PF04126">
    <property type="entry name" value="Cyclophil_like"/>
    <property type="match status" value="1"/>
</dbReference>
<dbReference type="Proteomes" id="UP001296873">
    <property type="component" value="Unassembled WGS sequence"/>
</dbReference>
<evidence type="ECO:0000259" key="1">
    <source>
        <dbReference type="Pfam" id="PF04126"/>
    </source>
</evidence>
<dbReference type="SUPFAM" id="SSF50891">
    <property type="entry name" value="Cyclophilin-like"/>
    <property type="match status" value="1"/>
</dbReference>
<dbReference type="InterPro" id="IPR029000">
    <property type="entry name" value="Cyclophilin-like_dom_sf"/>
</dbReference>
<protein>
    <recommendedName>
        <fullName evidence="1">Cyclophilin TM1367-like domain-containing protein</fullName>
    </recommendedName>
</protein>
<feature type="domain" description="Cyclophilin TM1367-like" evidence="1">
    <location>
        <begin position="5"/>
        <end position="122"/>
    </location>
</feature>
<organism evidence="2 3">
    <name type="scientific">Rhodovibrio sodomensis</name>
    <dbReference type="NCBI Taxonomy" id="1088"/>
    <lineage>
        <taxon>Bacteria</taxon>
        <taxon>Pseudomonadati</taxon>
        <taxon>Pseudomonadota</taxon>
        <taxon>Alphaproteobacteria</taxon>
        <taxon>Rhodospirillales</taxon>
        <taxon>Rhodovibrionaceae</taxon>
        <taxon>Rhodovibrio</taxon>
    </lineage>
</organism>
<evidence type="ECO:0000313" key="3">
    <source>
        <dbReference type="Proteomes" id="UP001296873"/>
    </source>
</evidence>
<gene>
    <name evidence="2" type="ORF">CKO28_20965</name>
</gene>
<reference evidence="2 3" key="1">
    <citation type="journal article" date="2020" name="Microorganisms">
        <title>Osmotic Adaptation and Compatible Solute Biosynthesis of Phototrophic Bacteria as Revealed from Genome Analyses.</title>
        <authorList>
            <person name="Imhoff J.F."/>
            <person name="Rahn T."/>
            <person name="Kunzel S."/>
            <person name="Keller A."/>
            <person name="Neulinger S.C."/>
        </authorList>
    </citation>
    <scope>NUCLEOTIDE SEQUENCE [LARGE SCALE GENOMIC DNA]</scope>
    <source>
        <strain evidence="2 3">DSM 9895</strain>
    </source>
</reference>
<dbReference type="InterPro" id="IPR025658">
    <property type="entry name" value="Cyclophilin_TM1367"/>
</dbReference>
<evidence type="ECO:0000313" key="2">
    <source>
        <dbReference type="EMBL" id="MBK1670499.1"/>
    </source>
</evidence>
<proteinExistence type="predicted"/>
<name>A0ABS1DJW8_9PROT</name>
<keyword evidence="3" id="KW-1185">Reference proteome</keyword>
<dbReference type="EMBL" id="NRRL01000098">
    <property type="protein sequence ID" value="MBK1670499.1"/>
    <property type="molecule type" value="Genomic_DNA"/>
</dbReference>
<accession>A0ABS1DJW8</accession>
<sequence length="125" mass="12778">MADCLKITVGAVSFTATLRDTPTARAVAAACPIEGSANTWGEEVYFGAALDVAPESGQRAVVDAGEIAYWLEGNAIAIGYGPTPVSQGDEIRLAAPVNIFADADPDAVRKLTGSTGGEPVKVELA</sequence>
<comment type="caution">
    <text evidence="2">The sequence shown here is derived from an EMBL/GenBank/DDBJ whole genome shotgun (WGS) entry which is preliminary data.</text>
</comment>